<dbReference type="SMART" id="SM00557">
    <property type="entry name" value="IG_FLMN"/>
    <property type="match status" value="1"/>
</dbReference>
<keyword evidence="6" id="KW-1185">Reference proteome</keyword>
<dbReference type="Pfam" id="PF23616">
    <property type="entry name" value="Ig_GEX2_N"/>
    <property type="match status" value="2"/>
</dbReference>
<dbReference type="PROSITE" id="PS50194">
    <property type="entry name" value="FILAMIN_REPEAT"/>
    <property type="match status" value="1"/>
</dbReference>
<dbReference type="GO" id="GO:0051015">
    <property type="term" value="F:actin filament binding"/>
    <property type="evidence" value="ECO:0007669"/>
    <property type="project" value="InterPro"/>
</dbReference>
<gene>
    <name evidence="5" type="ORF">Taro_033821</name>
</gene>
<evidence type="ECO:0000256" key="1">
    <source>
        <dbReference type="ARBA" id="ARBA00022737"/>
    </source>
</evidence>
<comment type="caution">
    <text evidence="5">The sequence shown here is derived from an EMBL/GenBank/DDBJ whole genome shotgun (WGS) entry which is preliminary data.</text>
</comment>
<organism evidence="5 6">
    <name type="scientific">Colocasia esculenta</name>
    <name type="common">Wild taro</name>
    <name type="synonym">Arum esculentum</name>
    <dbReference type="NCBI Taxonomy" id="4460"/>
    <lineage>
        <taxon>Eukaryota</taxon>
        <taxon>Viridiplantae</taxon>
        <taxon>Streptophyta</taxon>
        <taxon>Embryophyta</taxon>
        <taxon>Tracheophyta</taxon>
        <taxon>Spermatophyta</taxon>
        <taxon>Magnoliopsida</taxon>
        <taxon>Liliopsida</taxon>
        <taxon>Araceae</taxon>
        <taxon>Aroideae</taxon>
        <taxon>Colocasieae</taxon>
        <taxon>Colocasia</taxon>
    </lineage>
</organism>
<dbReference type="Proteomes" id="UP000652761">
    <property type="component" value="Unassembled WGS sequence"/>
</dbReference>
<name>A0A843VUU8_COLES</name>
<protein>
    <recommendedName>
        <fullName evidence="4">GEX2 N-terminal Ig-like domain-containing protein</fullName>
    </recommendedName>
</protein>
<dbReference type="InterPro" id="IPR017868">
    <property type="entry name" value="Filamin/ABP280_repeat-like"/>
</dbReference>
<evidence type="ECO:0000313" key="5">
    <source>
        <dbReference type="EMBL" id="MQM01072.1"/>
    </source>
</evidence>
<dbReference type="OrthoDB" id="5334309at2759"/>
<dbReference type="SUPFAM" id="SSF81296">
    <property type="entry name" value="E set domains"/>
    <property type="match status" value="2"/>
</dbReference>
<keyword evidence="1" id="KW-0677">Repeat</keyword>
<feature type="domain" description="GEX2 N-terminal Ig-like" evidence="4">
    <location>
        <begin position="46"/>
        <end position="147"/>
    </location>
</feature>
<dbReference type="GO" id="GO:0030036">
    <property type="term" value="P:actin cytoskeleton organization"/>
    <property type="evidence" value="ECO:0007669"/>
    <property type="project" value="InterPro"/>
</dbReference>
<evidence type="ECO:0000313" key="6">
    <source>
        <dbReference type="Proteomes" id="UP000652761"/>
    </source>
</evidence>
<evidence type="ECO:0000256" key="3">
    <source>
        <dbReference type="SAM" id="SignalP"/>
    </source>
</evidence>
<dbReference type="InterPro" id="IPR044801">
    <property type="entry name" value="Filamin"/>
</dbReference>
<evidence type="ECO:0000256" key="2">
    <source>
        <dbReference type="PROSITE-ProRule" id="PRU00087"/>
    </source>
</evidence>
<dbReference type="Gene3D" id="2.60.40.2810">
    <property type="match status" value="1"/>
</dbReference>
<evidence type="ECO:0000259" key="4">
    <source>
        <dbReference type="Pfam" id="PF23616"/>
    </source>
</evidence>
<dbReference type="InterPro" id="IPR056434">
    <property type="entry name" value="Ig_GEX2_N"/>
</dbReference>
<feature type="domain" description="GEX2 N-terminal Ig-like" evidence="4">
    <location>
        <begin position="155"/>
        <end position="260"/>
    </location>
</feature>
<feature type="chain" id="PRO_5032967132" description="GEX2 N-terminal Ig-like domain-containing protein" evidence="3">
    <location>
        <begin position="28"/>
        <end position="1110"/>
    </location>
</feature>
<dbReference type="GO" id="GO:0048235">
    <property type="term" value="P:pollen sperm cell differentiation"/>
    <property type="evidence" value="ECO:0007669"/>
    <property type="project" value="TreeGrafter"/>
</dbReference>
<keyword evidence="3" id="KW-0732">Signal</keyword>
<dbReference type="InterPro" id="IPR001298">
    <property type="entry name" value="Filamin/ABP280_rpt"/>
</dbReference>
<dbReference type="EMBL" id="NMUH01002614">
    <property type="protein sequence ID" value="MQM01072.1"/>
    <property type="molecule type" value="Genomic_DNA"/>
</dbReference>
<feature type="repeat" description="Filamin" evidence="2">
    <location>
        <begin position="671"/>
        <end position="709"/>
    </location>
</feature>
<accession>A0A843VUU8</accession>
<dbReference type="AlphaFoldDB" id="A0A843VUU8"/>
<sequence length="1110" mass="122602">MEPSLSIPSLCPLLLLIPWILAASAIAAPSSSPEGAAAGKPALPGYSVRWLDDRNAFLAGDMATIMIRPFGVSPDETDFGRYAVNFTLSVDGKKGNSSRVSTVMPYTPEGDCLSWNITFVPIWAGSFMAIVEEEHSGAMDSSLHFRVAPGKLYPSACMVSWMSPTTEFIAGTKANILILPKDAFGNNISSTTVEVDPSMFMLTASYEDGSVANLLNSTYMGWNELGYLEIEFVPITSGSLLLHLTSGNQTLNGSPLSFTVQPGVLDIKMCPGKWKHETNLIQIFSRLEFFVYQRDQFGNPVPGFDQFDAGVAQKETNMSIPVGDLFFQEVGEGIQLLSFIVTEAGNFTLRVFDAEQNWSISNTSYDYSVFVDLRGSRDANSLFRGVRIGFRLVSPVSGRHRVVSVSVSPETIKSRTGTVFRSGFVSPKAETDTFRRVGYCDGVNSVVNGSGLTGSVVGRMSYFSVYLEDVFHNPAPVEDNVLTVQILRKNDTVSVRPIIFPRKNFDGIVKHHLFLLVFNIRFCTLQSLCNYKTGEIWVPEDNALTKGPEVTPSGFHDHQDGPLAAKSTIQTSAFHVVYIPEKCGNYDIWVFCGNIPLNGGQPYTMNASPGTVDASLSRVGFVPRIKRLVRNEVAVQLVDSFSNPITSEEAKLSFKIDPVNTSNFLRWMFADKGGGLYIGHYLARDLGNYNICVLYEDAPLSPCPFEVNVHNREYFPEANNDNIFVWEDESVSFDAIGNDYFAGKHGEIIDSSLPVHGSLIHYGQLFRYSPYKGFFGNDSFAYTISDVNENIDTGTIFISVLCKPPQFVSLPVHLQVMEDVISPKFGGFSGFAIKHSDKLEKISVTLRAQYGSIFLAPMPLQLSIVSGHEITVTRGGRTGEELMLSGIVEVVNSVLESIQYHGKENFYGNDVISLYAMNRNGMQDAHVPVNVEPVNDAPFIHVPRFIMLKETENGFQIFDEHMDSFQSLIGDPDLDNFPGNKSNFVVTLSLELNDGILISSLPDHLIRTVELKIKNSHQWQHLQTFVTISNYFVIKAKGIRIRASIDDCNSAMQKLLYQGSGLGAVLTISVNDMGNYGCYVDCTERISLPLYTEVAVNLIKKRPINSISAR</sequence>
<dbReference type="Gene3D" id="2.60.40.10">
    <property type="entry name" value="Immunoglobulins"/>
    <property type="match status" value="3"/>
</dbReference>
<dbReference type="PANTHER" id="PTHR38537:SF8">
    <property type="entry name" value="FILAMIN-A"/>
    <property type="match status" value="1"/>
</dbReference>
<proteinExistence type="predicted"/>
<feature type="non-terminal residue" evidence="5">
    <location>
        <position position="1110"/>
    </location>
</feature>
<dbReference type="InterPro" id="IPR013783">
    <property type="entry name" value="Ig-like_fold"/>
</dbReference>
<feature type="signal peptide" evidence="3">
    <location>
        <begin position="1"/>
        <end position="27"/>
    </location>
</feature>
<reference evidence="5" key="1">
    <citation type="submission" date="2017-07" db="EMBL/GenBank/DDBJ databases">
        <title>Taro Niue Genome Assembly and Annotation.</title>
        <authorList>
            <person name="Atibalentja N."/>
            <person name="Keating K."/>
            <person name="Fields C.J."/>
        </authorList>
    </citation>
    <scope>NUCLEOTIDE SEQUENCE</scope>
    <source>
        <strain evidence="5">Niue_2</strain>
        <tissue evidence="5">Leaf</tissue>
    </source>
</reference>
<dbReference type="PANTHER" id="PTHR38537">
    <property type="entry name" value="JITTERBUG, ISOFORM N"/>
    <property type="match status" value="1"/>
</dbReference>
<dbReference type="Pfam" id="PF17963">
    <property type="entry name" value="Big_9"/>
    <property type="match status" value="1"/>
</dbReference>
<dbReference type="InterPro" id="IPR014756">
    <property type="entry name" value="Ig_E-set"/>
</dbReference>